<dbReference type="STRING" id="1198245.SAMN05444858_12750"/>
<evidence type="ECO:0000256" key="1">
    <source>
        <dbReference type="SAM" id="MobiDB-lite"/>
    </source>
</evidence>
<dbReference type="InterPro" id="IPR018713">
    <property type="entry name" value="MPAB/Lcp_cat_dom"/>
</dbReference>
<name>A0A1N7EUN3_9ACTN</name>
<dbReference type="AlphaFoldDB" id="A0A1N7EUN3"/>
<dbReference type="RefSeq" id="WP_084753366.1">
    <property type="nucleotide sequence ID" value="NZ_FTNF01000027.1"/>
</dbReference>
<sequence>MRARYANLARIRALDPEHDYLVIYQTMLRSEFPWDMKLGLNLAFNRSFSLPSIAAVHTVTGELTEHTQKRIDDTGILMYEMVLNGFEQQRGREALRRVNQIHRPYDISNDDYRYVLGCLVVIPTRWLESYGWRRPCCHERQAAYRFYLELGRRMGITDIPDSYEAFETWFDAHDAAHLTPNHDAAAIERATRMLMLTRIPRPLAPLGNALVSAVYDKRLRGATHVAAPAWPVGVGLHVALRSRSRLQRWFGKPPRTALFADGIRTKTYPDGYQISQLGPQQRQPADGSGECAAAVHLSEQDPQR</sequence>
<dbReference type="GO" id="GO:0016491">
    <property type="term" value="F:oxidoreductase activity"/>
    <property type="evidence" value="ECO:0007669"/>
    <property type="project" value="InterPro"/>
</dbReference>
<evidence type="ECO:0000313" key="3">
    <source>
        <dbReference type="EMBL" id="SIR91831.1"/>
    </source>
</evidence>
<protein>
    <recommendedName>
        <fullName evidence="2">ER-bound oxygenase mpaB/mpaB'/Rubber oxygenase catalytic domain-containing protein</fullName>
    </recommendedName>
</protein>
<dbReference type="OrthoDB" id="836517at2"/>
<gene>
    <name evidence="3" type="ORF">SAMN05444858_12750</name>
</gene>
<keyword evidence="4" id="KW-1185">Reference proteome</keyword>
<organism evidence="3 4">
    <name type="scientific">Micromonospora avicenniae</name>
    <dbReference type="NCBI Taxonomy" id="1198245"/>
    <lineage>
        <taxon>Bacteria</taxon>
        <taxon>Bacillati</taxon>
        <taxon>Actinomycetota</taxon>
        <taxon>Actinomycetes</taxon>
        <taxon>Micromonosporales</taxon>
        <taxon>Micromonosporaceae</taxon>
        <taxon>Micromonospora</taxon>
    </lineage>
</organism>
<dbReference type="Pfam" id="PF09995">
    <property type="entry name" value="MPAB_Lcp_cat"/>
    <property type="match status" value="1"/>
</dbReference>
<reference evidence="3 4" key="1">
    <citation type="submission" date="2017-01" db="EMBL/GenBank/DDBJ databases">
        <authorList>
            <person name="Mah S.A."/>
            <person name="Swanson W.J."/>
            <person name="Moy G.W."/>
            <person name="Vacquier V.D."/>
        </authorList>
    </citation>
    <scope>NUCLEOTIDE SEQUENCE [LARGE SCALE GENOMIC DNA]</scope>
    <source>
        <strain evidence="3 4">DSM 45758</strain>
    </source>
</reference>
<proteinExistence type="predicted"/>
<dbReference type="PANTHER" id="PTHR36124">
    <property type="match status" value="1"/>
</dbReference>
<feature type="domain" description="ER-bound oxygenase mpaB/mpaB'/Rubber oxygenase catalytic" evidence="2">
    <location>
        <begin position="53"/>
        <end position="230"/>
    </location>
</feature>
<accession>A0A1N7EUN3</accession>
<feature type="region of interest" description="Disordered" evidence="1">
    <location>
        <begin position="276"/>
        <end position="304"/>
    </location>
</feature>
<evidence type="ECO:0000313" key="4">
    <source>
        <dbReference type="Proteomes" id="UP000186004"/>
    </source>
</evidence>
<dbReference type="Proteomes" id="UP000186004">
    <property type="component" value="Unassembled WGS sequence"/>
</dbReference>
<evidence type="ECO:0000259" key="2">
    <source>
        <dbReference type="Pfam" id="PF09995"/>
    </source>
</evidence>
<dbReference type="EMBL" id="FTNF01000027">
    <property type="protein sequence ID" value="SIR91831.1"/>
    <property type="molecule type" value="Genomic_DNA"/>
</dbReference>
<dbReference type="InterPro" id="IPR046366">
    <property type="entry name" value="MPAB"/>
</dbReference>
<dbReference type="PANTHER" id="PTHR36124:SF1">
    <property type="entry name" value="ER-BOUND OXYGENASE MPAB_MPAB'_RUBBER OXYGENASE CATALYTIC DOMAIN-CONTAINING PROTEIN"/>
    <property type="match status" value="1"/>
</dbReference>